<evidence type="ECO:0000313" key="2">
    <source>
        <dbReference type="Proteomes" id="UP000077315"/>
    </source>
</evidence>
<keyword evidence="2" id="KW-1185">Reference proteome</keyword>
<dbReference type="AlphaFoldDB" id="A0A163DA62"/>
<dbReference type="Proteomes" id="UP000077315">
    <property type="component" value="Unassembled WGS sequence"/>
</dbReference>
<accession>A0A163DA62</accession>
<dbReference type="InParanoid" id="A0A163DA62"/>
<dbReference type="EMBL" id="KV440990">
    <property type="protein sequence ID" value="OAD69890.1"/>
    <property type="molecule type" value="Genomic_DNA"/>
</dbReference>
<reference evidence="2" key="1">
    <citation type="submission" date="2015-06" db="EMBL/GenBank/DDBJ databases">
        <title>Expansion of signal transduction pathways in fungi by whole-genome duplication.</title>
        <authorList>
            <consortium name="DOE Joint Genome Institute"/>
            <person name="Corrochano L.M."/>
            <person name="Kuo A."/>
            <person name="Marcet-Houben M."/>
            <person name="Polaino S."/>
            <person name="Salamov A."/>
            <person name="Villalobos J.M."/>
            <person name="Alvarez M.I."/>
            <person name="Avalos J."/>
            <person name="Benito E.P."/>
            <person name="Benoit I."/>
            <person name="Burger G."/>
            <person name="Camino L.P."/>
            <person name="Canovas D."/>
            <person name="Cerda-Olmedo E."/>
            <person name="Cheng J.-F."/>
            <person name="Dominguez A."/>
            <person name="Elias M."/>
            <person name="Eslava A.P."/>
            <person name="Glaser F."/>
            <person name="Grimwood J."/>
            <person name="Gutierrez G."/>
            <person name="Heitman J."/>
            <person name="Henrissat B."/>
            <person name="Iturriaga E.A."/>
            <person name="Lang B.F."/>
            <person name="Lavin J.L."/>
            <person name="Lee S."/>
            <person name="Li W."/>
            <person name="Lindquist E."/>
            <person name="Lopez-Garcia S."/>
            <person name="Luque E.M."/>
            <person name="Marcos A.T."/>
            <person name="Martin J."/>
            <person name="McCluskey K."/>
            <person name="Medina H.R."/>
            <person name="Miralles-Duran A."/>
            <person name="Miyazaki A."/>
            <person name="Munoz-Torres E."/>
            <person name="Oguiza J.A."/>
            <person name="Ohm R."/>
            <person name="Olmedo M."/>
            <person name="Orejas M."/>
            <person name="Ortiz-Castellanos L."/>
            <person name="Pisabarro A.G."/>
            <person name="Rodriguez-Romero J."/>
            <person name="Ruiz-Herrera J."/>
            <person name="Ruiz-Vazquez R."/>
            <person name="Sanz C."/>
            <person name="Schackwitz W."/>
            <person name="Schmutz J."/>
            <person name="Shahriari M."/>
            <person name="Shelest E."/>
            <person name="Silva-Franco F."/>
            <person name="Soanes D."/>
            <person name="Syed K."/>
            <person name="Tagua V.G."/>
            <person name="Talbot N.J."/>
            <person name="Thon M."/>
            <person name="De vries R.P."/>
            <person name="Wiebenga A."/>
            <person name="Yadav J.S."/>
            <person name="Braun E.L."/>
            <person name="Baker S."/>
            <person name="Garre V."/>
            <person name="Horwitz B."/>
            <person name="Torres-Martinez S."/>
            <person name="Idnurm A."/>
            <person name="Herrera-Estrella A."/>
            <person name="Gabaldon T."/>
            <person name="Grigoriev I.V."/>
        </authorList>
    </citation>
    <scope>NUCLEOTIDE SEQUENCE [LARGE SCALE GENOMIC DNA]</scope>
    <source>
        <strain evidence="2">NRRL 1555(-)</strain>
    </source>
</reference>
<gene>
    <name evidence="1" type="ORF">PHYBLDRAFT_70453</name>
</gene>
<organism evidence="1 2">
    <name type="scientific">Phycomyces blakesleeanus (strain ATCC 8743b / DSM 1359 / FGSC 10004 / NBRC 33097 / NRRL 1555)</name>
    <dbReference type="NCBI Taxonomy" id="763407"/>
    <lineage>
        <taxon>Eukaryota</taxon>
        <taxon>Fungi</taxon>
        <taxon>Fungi incertae sedis</taxon>
        <taxon>Mucoromycota</taxon>
        <taxon>Mucoromycotina</taxon>
        <taxon>Mucoromycetes</taxon>
        <taxon>Mucorales</taxon>
        <taxon>Phycomycetaceae</taxon>
        <taxon>Phycomyces</taxon>
    </lineage>
</organism>
<dbReference type="VEuPathDB" id="FungiDB:PHYBLDRAFT_70453"/>
<dbReference type="GeneID" id="29003190"/>
<proteinExistence type="predicted"/>
<name>A0A163DA62_PHYB8</name>
<protein>
    <submittedName>
        <fullName evidence="1">Uncharacterized protein</fullName>
    </submittedName>
</protein>
<dbReference type="RefSeq" id="XP_018287930.1">
    <property type="nucleotide sequence ID" value="XM_018442284.1"/>
</dbReference>
<sequence>MTVSPAVRPVFLITRHTTQPNNRHSLTHEFTLLIIVSQSFRTDNLSKHSCRGPDTLVLEQAYFRQEPPYIVYAISFEKYHVDMSSRIQRIRFSFRGLDSR</sequence>
<evidence type="ECO:0000313" key="1">
    <source>
        <dbReference type="EMBL" id="OAD69890.1"/>
    </source>
</evidence>